<evidence type="ECO:0000313" key="3">
    <source>
        <dbReference type="Proteomes" id="UP000252517"/>
    </source>
</evidence>
<organism evidence="2 3">
    <name type="scientific">Thalassospira profundimaris</name>
    <dbReference type="NCBI Taxonomy" id="502049"/>
    <lineage>
        <taxon>Bacteria</taxon>
        <taxon>Pseudomonadati</taxon>
        <taxon>Pseudomonadota</taxon>
        <taxon>Alphaproteobacteria</taxon>
        <taxon>Rhodospirillales</taxon>
        <taxon>Thalassospiraceae</taxon>
        <taxon>Thalassospira</taxon>
    </lineage>
</organism>
<feature type="signal peptide" evidence="1">
    <location>
        <begin position="1"/>
        <end position="29"/>
    </location>
</feature>
<name>A0A367WU15_9PROT</name>
<feature type="chain" id="PRO_5016596072" description="Autotransporter domain-containing protein" evidence="1">
    <location>
        <begin position="30"/>
        <end position="178"/>
    </location>
</feature>
<reference evidence="2 3" key="1">
    <citation type="submission" date="2014-07" db="EMBL/GenBank/DDBJ databases">
        <title>Draft genome sequence of Thalassospira profundimaris S25-3-2.</title>
        <authorList>
            <person name="Lai Q."/>
            <person name="Shao Z."/>
        </authorList>
    </citation>
    <scope>NUCLEOTIDE SEQUENCE [LARGE SCALE GENOMIC DNA]</scope>
    <source>
        <strain evidence="2 3">S25-3-2</strain>
    </source>
</reference>
<proteinExistence type="predicted"/>
<keyword evidence="1" id="KW-0732">Signal</keyword>
<evidence type="ECO:0000313" key="2">
    <source>
        <dbReference type="EMBL" id="RCK44120.1"/>
    </source>
</evidence>
<sequence>MIRFTTFKRVTKCYGLPVLAGVLCTIGFAADGKAQFNNKPYSFNTPTGAPGMSRAARQAIINDQIYNIRPDNMLRDATGGLLSIDKSKGGTAIVRSADGEVLPGYRGTSILGGGVSVGVFNAYFMAADNDRRYAPLQSMAATYTINGWINLLGRDGRSFIPPVTASPVDGWTWMVSGL</sequence>
<dbReference type="EMBL" id="JPWH01000022">
    <property type="protein sequence ID" value="RCK44120.1"/>
    <property type="molecule type" value="Genomic_DNA"/>
</dbReference>
<dbReference type="Proteomes" id="UP000252517">
    <property type="component" value="Unassembled WGS sequence"/>
</dbReference>
<accession>A0A367WU15</accession>
<protein>
    <recommendedName>
        <fullName evidence="4">Autotransporter domain-containing protein</fullName>
    </recommendedName>
</protein>
<evidence type="ECO:0008006" key="4">
    <source>
        <dbReference type="Google" id="ProtNLM"/>
    </source>
</evidence>
<evidence type="ECO:0000256" key="1">
    <source>
        <dbReference type="SAM" id="SignalP"/>
    </source>
</evidence>
<dbReference type="RefSeq" id="WP_114090012.1">
    <property type="nucleotide sequence ID" value="NZ_JPWH01000022.1"/>
</dbReference>
<dbReference type="AlphaFoldDB" id="A0A367WU15"/>
<gene>
    <name evidence="2" type="ORF">TH25_20545</name>
</gene>
<comment type="caution">
    <text evidence="2">The sequence shown here is derived from an EMBL/GenBank/DDBJ whole genome shotgun (WGS) entry which is preliminary data.</text>
</comment>
<dbReference type="OrthoDB" id="7348026at2"/>